<dbReference type="GO" id="GO:0006396">
    <property type="term" value="P:RNA processing"/>
    <property type="evidence" value="ECO:0007669"/>
    <property type="project" value="InterPro"/>
</dbReference>
<dbReference type="Pfam" id="PF00636">
    <property type="entry name" value="Ribonuclease_3"/>
    <property type="match status" value="1"/>
</dbReference>
<proteinExistence type="predicted"/>
<sequence length="575" mass="64162">MAQIGFDLTRAEEITHYQFRDRGLLYEALQSATRDRDELTGEIHESDGNRRLAKLGFAVLELAVVDEWFRRGMSHRELDLLRKKFLAKDYLSDAAQQKALHTCLSMSQRQENIAAPPTTMKLVLTAVVGAVWLDADLDINEGLNNVKWVMQTFGTKDEITNGRDAGIQAVQELKDFIRELQSTARSFDDTCREIYENGLEGLDSPSREAEGYLEPQMFLEDSCSELADHNNQVSFATSPGPSFERESALSLCSQSHEEYDSDNFLPFTTINPHLISGIHPIRPRASAYQPIFPSQHSEKRICLPDSVGGHAFRGQGTKTKSKVNSKRSSQLQKNQSPKGGTRTIAGSGLCAELNSVVNSLIWGVAGIPSIIELKQVLQVLRERLVASNMSLPCSTKEIWRHLDILESNTHTNNVIHRLCLVRLNSRRNDLKILFGGGVNHKRAETSVIDKIAEDAEEGDRDKVKNRLHAGVIWDAINKEFSIGILALIPSGKADWPSNAAVEKLNRKDLDDFLRPAKNSRHSFIKEAAQKVAQIMPLFEGAPCETVLKLEKAGVGELESIQDQNEPRGLEFLDSV</sequence>
<feature type="compositionally biased region" description="Polar residues" evidence="1">
    <location>
        <begin position="326"/>
        <end position="338"/>
    </location>
</feature>
<dbReference type="RefSeq" id="XP_022497483.1">
    <property type="nucleotide sequence ID" value="XM_022646486.1"/>
</dbReference>
<dbReference type="SMART" id="SM00535">
    <property type="entry name" value="RIBOc"/>
    <property type="match status" value="1"/>
</dbReference>
<feature type="domain" description="RNase III" evidence="2">
    <location>
        <begin position="8"/>
        <end position="136"/>
    </location>
</feature>
<evidence type="ECO:0000313" key="4">
    <source>
        <dbReference type="Proteomes" id="UP000185904"/>
    </source>
</evidence>
<evidence type="ECO:0000259" key="2">
    <source>
        <dbReference type="PROSITE" id="PS50142"/>
    </source>
</evidence>
<organism evidence="3 4">
    <name type="scientific">Fonsecaea nubica</name>
    <dbReference type="NCBI Taxonomy" id="856822"/>
    <lineage>
        <taxon>Eukaryota</taxon>
        <taxon>Fungi</taxon>
        <taxon>Dikarya</taxon>
        <taxon>Ascomycota</taxon>
        <taxon>Pezizomycotina</taxon>
        <taxon>Eurotiomycetes</taxon>
        <taxon>Chaetothyriomycetidae</taxon>
        <taxon>Chaetothyriales</taxon>
        <taxon>Herpotrichiellaceae</taxon>
        <taxon>Fonsecaea</taxon>
    </lineage>
</organism>
<dbReference type="OrthoDB" id="67027at2759"/>
<dbReference type="Proteomes" id="UP000185904">
    <property type="component" value="Unassembled WGS sequence"/>
</dbReference>
<dbReference type="PROSITE" id="PS50142">
    <property type="entry name" value="RNASE_3_2"/>
    <property type="match status" value="1"/>
</dbReference>
<gene>
    <name evidence="3" type="ORF">AYO20_08206</name>
</gene>
<dbReference type="AlphaFoldDB" id="A0A178CPD3"/>
<dbReference type="InterPro" id="IPR036389">
    <property type="entry name" value="RNase_III_sf"/>
</dbReference>
<dbReference type="EMBL" id="LVCJ01000063">
    <property type="protein sequence ID" value="OAL31296.1"/>
    <property type="molecule type" value="Genomic_DNA"/>
</dbReference>
<comment type="caution">
    <text evidence="3">The sequence shown here is derived from an EMBL/GenBank/DDBJ whole genome shotgun (WGS) entry which is preliminary data.</text>
</comment>
<accession>A0A178CPD3</accession>
<dbReference type="GO" id="GO:0004525">
    <property type="term" value="F:ribonuclease III activity"/>
    <property type="evidence" value="ECO:0007669"/>
    <property type="project" value="InterPro"/>
</dbReference>
<dbReference type="Gene3D" id="1.10.1520.10">
    <property type="entry name" value="Ribonuclease III domain"/>
    <property type="match status" value="1"/>
</dbReference>
<dbReference type="SUPFAM" id="SSF69065">
    <property type="entry name" value="RNase III domain-like"/>
    <property type="match status" value="1"/>
</dbReference>
<feature type="region of interest" description="Disordered" evidence="1">
    <location>
        <begin position="309"/>
        <end position="342"/>
    </location>
</feature>
<evidence type="ECO:0000256" key="1">
    <source>
        <dbReference type="SAM" id="MobiDB-lite"/>
    </source>
</evidence>
<dbReference type="InterPro" id="IPR000999">
    <property type="entry name" value="RNase_III_dom"/>
</dbReference>
<protein>
    <recommendedName>
        <fullName evidence="2">RNase III domain-containing protein</fullName>
    </recommendedName>
</protein>
<keyword evidence="4" id="KW-1185">Reference proteome</keyword>
<evidence type="ECO:0000313" key="3">
    <source>
        <dbReference type="EMBL" id="OAL31296.1"/>
    </source>
</evidence>
<reference evidence="3 4" key="1">
    <citation type="submission" date="2016-03" db="EMBL/GenBank/DDBJ databases">
        <title>The draft genome sequence of Fonsecaea nubica causative agent of cutaneous subcutaneous infection in human host.</title>
        <authorList>
            <person name="Costa F."/>
            <person name="Sybren D.H."/>
            <person name="Raittz R.T."/>
            <person name="Weiss V.A."/>
            <person name="Leao A.C."/>
            <person name="Gomes R."/>
            <person name="De Souza E.M."/>
            <person name="Pedrosa F.O."/>
            <person name="Steffens M.B."/>
            <person name="Bombassaro A."/>
            <person name="Tadra-Sfeir M.Z."/>
            <person name="Moreno L.F."/>
            <person name="Najafzadeh M.J."/>
            <person name="Felipe M.S."/>
            <person name="Teixeira M."/>
            <person name="Sun J."/>
            <person name="Xi L."/>
            <person name="Castro M.A."/>
            <person name="Vicente V.A."/>
        </authorList>
    </citation>
    <scope>NUCLEOTIDE SEQUENCE [LARGE SCALE GENOMIC DNA]</scope>
    <source>
        <strain evidence="3 4">CBS 269.64</strain>
    </source>
</reference>
<name>A0A178CPD3_9EURO</name>
<dbReference type="GeneID" id="34591613"/>